<dbReference type="InterPro" id="IPR000531">
    <property type="entry name" value="Beta-barrel_TonB"/>
</dbReference>
<evidence type="ECO:0000313" key="14">
    <source>
        <dbReference type="Proteomes" id="UP001589813"/>
    </source>
</evidence>
<dbReference type="Gene3D" id="2.40.170.20">
    <property type="entry name" value="TonB-dependent receptor, beta-barrel domain"/>
    <property type="match status" value="1"/>
</dbReference>
<organism evidence="13 14">
    <name type="scientific">Rheinheimera tilapiae</name>
    <dbReference type="NCBI Taxonomy" id="875043"/>
    <lineage>
        <taxon>Bacteria</taxon>
        <taxon>Pseudomonadati</taxon>
        <taxon>Pseudomonadota</taxon>
        <taxon>Gammaproteobacteria</taxon>
        <taxon>Chromatiales</taxon>
        <taxon>Chromatiaceae</taxon>
        <taxon>Rheinheimera</taxon>
    </lineage>
</organism>
<proteinExistence type="inferred from homology"/>
<evidence type="ECO:0000256" key="2">
    <source>
        <dbReference type="ARBA" id="ARBA00022448"/>
    </source>
</evidence>
<evidence type="ECO:0000256" key="5">
    <source>
        <dbReference type="ARBA" id="ARBA00023077"/>
    </source>
</evidence>
<evidence type="ECO:0000313" key="13">
    <source>
        <dbReference type="EMBL" id="MFC0050407.1"/>
    </source>
</evidence>
<keyword evidence="14" id="KW-1185">Reference proteome</keyword>
<evidence type="ECO:0000256" key="6">
    <source>
        <dbReference type="ARBA" id="ARBA00023136"/>
    </source>
</evidence>
<keyword evidence="3 8" id="KW-1134">Transmembrane beta strand</keyword>
<dbReference type="EMBL" id="JBHLXP010000005">
    <property type="protein sequence ID" value="MFC0050407.1"/>
    <property type="molecule type" value="Genomic_DNA"/>
</dbReference>
<comment type="caution">
    <text evidence="13">The sequence shown here is derived from an EMBL/GenBank/DDBJ whole genome shotgun (WGS) entry which is preliminary data.</text>
</comment>
<feature type="domain" description="TonB-dependent receptor-like beta-barrel" evidence="11">
    <location>
        <begin position="387"/>
        <end position="944"/>
    </location>
</feature>
<sequence length="979" mass="104902">MFTNTKVTHAVRLALVFGAASTAALSTNAVAQETEEAKKVERIEVTGSRIKRTDMETAQPVLAISQEDISRSGLVSVGDVLKEISTNGAALGLQTNNGNTGGASRVNLRNCSSNRTLVLVNGRRWVADLNGAVDLSTIPLAAIRSVEILKDGASSIYGTDAMCGVVNIITKNDFDGAEISAYNGQTSFEDGKRETYSATFGTSTEKSNALINVSYTKQEPIMGGDREISSVPIYGLPANVSINGGRASPTTPYGQFPVNGVSMTLDPSKAGCVANKVCTSTADFRPFNGNTDGYNFAPVNYIQQPSETLSLYAQGGYAITDTLNWKTEVLFNERTSTAQLAAQPLSGTPMVVDAANMYNPFKTRISGASFRPIVSPRVFGAEVDTWRFGTSLDGEFELVDRTFTWDAAATYSDNSFVALKEGFFHSGRFTTAMGPSFVNAQGVPTCGTVAAPIAGCVPFNVFGGPTGVTQAMLDYVSVAPRDLAYAKMWDYSANITTDLFELPAGMVQVAAGTEIRRESGFTSPEPLTVLGQVLGDNAATPTKGGYGLKEVYLEANLPLLADVTFVESLDLSVSTRYSDYSTFGDTTNSSYKLTYRPTSEVMFRASFNEGFRAPSIQELYQGMNDSRPTANDPCSTPPAGSAPIAADIAARCAAAGVPVGFVQKLPQIQAKVGGNPDLQPETSESWAGGVVYSPDFIEGLSLTLDWYKIEIANAVGSYSAQRVFDGCYKEGDAKYCQLLTRDKTGALNGNIGEVDFMALTNQNFKGGSHVEGVDLNIDYRFTTDYGTWRINNDNAYVIYDGSLGKLKRGELTLDGSLSGGNASGRLTAGASGGGTAYRLKSNTTLTWSKDDWNASVTAQYLGKLTEECNLVIGVANGLKQPALKNLCSNPDGTRMGYTLSNGQPKEVPNEAWATNELKATVYFDGQIGWTSPWNSDISVGVRNIFDKEPPVAYSAFANSFDPNYRTPGRFYYVSFTQKF</sequence>
<dbReference type="Pfam" id="PF07715">
    <property type="entry name" value="Plug"/>
    <property type="match status" value="1"/>
</dbReference>
<keyword evidence="6 8" id="KW-0472">Membrane</keyword>
<dbReference type="Proteomes" id="UP001589813">
    <property type="component" value="Unassembled WGS sequence"/>
</dbReference>
<keyword evidence="4 8" id="KW-0812">Transmembrane</keyword>
<evidence type="ECO:0000259" key="12">
    <source>
        <dbReference type="Pfam" id="PF07715"/>
    </source>
</evidence>
<name>A0ABV6BK31_9GAMM</name>
<dbReference type="InterPro" id="IPR037066">
    <property type="entry name" value="Plug_dom_sf"/>
</dbReference>
<evidence type="ECO:0000259" key="11">
    <source>
        <dbReference type="Pfam" id="PF00593"/>
    </source>
</evidence>
<comment type="similarity">
    <text evidence="8 9">Belongs to the TonB-dependent receptor family.</text>
</comment>
<dbReference type="Pfam" id="PF00593">
    <property type="entry name" value="TonB_dep_Rec_b-barrel"/>
    <property type="match status" value="1"/>
</dbReference>
<protein>
    <submittedName>
        <fullName evidence="13">TonB-dependent receptor domain-containing protein</fullName>
    </submittedName>
</protein>
<evidence type="ECO:0000256" key="1">
    <source>
        <dbReference type="ARBA" id="ARBA00004571"/>
    </source>
</evidence>
<dbReference type="PANTHER" id="PTHR47234">
    <property type="match status" value="1"/>
</dbReference>
<keyword evidence="13" id="KW-0675">Receptor</keyword>
<gene>
    <name evidence="13" type="ORF">ACFFJP_19115</name>
</gene>
<reference evidence="13 14" key="1">
    <citation type="submission" date="2024-09" db="EMBL/GenBank/DDBJ databases">
        <authorList>
            <person name="Sun Q."/>
            <person name="Mori K."/>
        </authorList>
    </citation>
    <scope>NUCLEOTIDE SEQUENCE [LARGE SCALE GENOMIC DNA]</scope>
    <source>
        <strain evidence="13 14">KCTC 23315</strain>
    </source>
</reference>
<keyword evidence="5 9" id="KW-0798">TonB box</keyword>
<dbReference type="PROSITE" id="PS52016">
    <property type="entry name" value="TONB_DEPENDENT_REC_3"/>
    <property type="match status" value="1"/>
</dbReference>
<evidence type="ECO:0000256" key="10">
    <source>
        <dbReference type="SAM" id="SignalP"/>
    </source>
</evidence>
<dbReference type="Gene3D" id="2.170.130.10">
    <property type="entry name" value="TonB-dependent receptor, plug domain"/>
    <property type="match status" value="1"/>
</dbReference>
<comment type="subcellular location">
    <subcellularLocation>
        <location evidence="1 8">Cell outer membrane</location>
        <topology evidence="1 8">Multi-pass membrane protein</topology>
    </subcellularLocation>
</comment>
<keyword evidence="7 8" id="KW-0998">Cell outer membrane</keyword>
<feature type="signal peptide" evidence="10">
    <location>
        <begin position="1"/>
        <end position="31"/>
    </location>
</feature>
<evidence type="ECO:0000256" key="7">
    <source>
        <dbReference type="ARBA" id="ARBA00023237"/>
    </source>
</evidence>
<dbReference type="RefSeq" id="WP_377248121.1">
    <property type="nucleotide sequence ID" value="NZ_JBHLXP010000005.1"/>
</dbReference>
<feature type="domain" description="TonB-dependent receptor plug" evidence="12">
    <location>
        <begin position="55"/>
        <end position="165"/>
    </location>
</feature>
<dbReference type="InterPro" id="IPR012910">
    <property type="entry name" value="Plug_dom"/>
</dbReference>
<dbReference type="InterPro" id="IPR036942">
    <property type="entry name" value="Beta-barrel_TonB_sf"/>
</dbReference>
<evidence type="ECO:0000256" key="4">
    <source>
        <dbReference type="ARBA" id="ARBA00022692"/>
    </source>
</evidence>
<evidence type="ECO:0000256" key="9">
    <source>
        <dbReference type="RuleBase" id="RU003357"/>
    </source>
</evidence>
<dbReference type="SUPFAM" id="SSF56935">
    <property type="entry name" value="Porins"/>
    <property type="match status" value="1"/>
</dbReference>
<evidence type="ECO:0000256" key="8">
    <source>
        <dbReference type="PROSITE-ProRule" id="PRU01360"/>
    </source>
</evidence>
<keyword evidence="10" id="KW-0732">Signal</keyword>
<feature type="chain" id="PRO_5045572585" evidence="10">
    <location>
        <begin position="32"/>
        <end position="979"/>
    </location>
</feature>
<accession>A0ABV6BK31</accession>
<dbReference type="InterPro" id="IPR039426">
    <property type="entry name" value="TonB-dep_rcpt-like"/>
</dbReference>
<dbReference type="PANTHER" id="PTHR47234:SF2">
    <property type="entry name" value="TONB-DEPENDENT RECEPTOR"/>
    <property type="match status" value="1"/>
</dbReference>
<evidence type="ECO:0000256" key="3">
    <source>
        <dbReference type="ARBA" id="ARBA00022452"/>
    </source>
</evidence>
<keyword evidence="2 8" id="KW-0813">Transport</keyword>